<feature type="signal peptide" evidence="2">
    <location>
        <begin position="1"/>
        <end position="23"/>
    </location>
</feature>
<organism evidence="3">
    <name type="scientific">Ananas comosus var. bracteatus</name>
    <name type="common">red pineapple</name>
    <dbReference type="NCBI Taxonomy" id="296719"/>
    <lineage>
        <taxon>Eukaryota</taxon>
        <taxon>Viridiplantae</taxon>
        <taxon>Streptophyta</taxon>
        <taxon>Embryophyta</taxon>
        <taxon>Tracheophyta</taxon>
        <taxon>Spermatophyta</taxon>
        <taxon>Magnoliopsida</taxon>
        <taxon>Liliopsida</taxon>
        <taxon>Poales</taxon>
        <taxon>Bromeliaceae</taxon>
        <taxon>Bromelioideae</taxon>
        <taxon>Ananas</taxon>
    </lineage>
</organism>
<feature type="transmembrane region" description="Helical" evidence="1">
    <location>
        <begin position="141"/>
        <end position="164"/>
    </location>
</feature>
<dbReference type="InterPro" id="IPR040283">
    <property type="entry name" value="DDB_G0292058-like"/>
</dbReference>
<dbReference type="EMBL" id="LR862134">
    <property type="protein sequence ID" value="CAD1839492.1"/>
    <property type="molecule type" value="Genomic_DNA"/>
</dbReference>
<feature type="transmembrane region" description="Helical" evidence="1">
    <location>
        <begin position="284"/>
        <end position="306"/>
    </location>
</feature>
<reference evidence="3" key="1">
    <citation type="submission" date="2020-07" db="EMBL/GenBank/DDBJ databases">
        <authorList>
            <person name="Lin J."/>
        </authorList>
    </citation>
    <scope>NUCLEOTIDE SEQUENCE</scope>
</reference>
<feature type="transmembrane region" description="Helical" evidence="1">
    <location>
        <begin position="102"/>
        <end position="129"/>
    </location>
</feature>
<evidence type="ECO:0008006" key="4">
    <source>
        <dbReference type="Google" id="ProtNLM"/>
    </source>
</evidence>
<gene>
    <name evidence="3" type="ORF">CB5_LOCUS22703</name>
</gene>
<name>A0A6V7Q8P2_ANACO</name>
<dbReference type="GO" id="GO:0005886">
    <property type="term" value="C:plasma membrane"/>
    <property type="evidence" value="ECO:0007669"/>
    <property type="project" value="TreeGrafter"/>
</dbReference>
<evidence type="ECO:0000256" key="2">
    <source>
        <dbReference type="SAM" id="SignalP"/>
    </source>
</evidence>
<dbReference type="PANTHER" id="PTHR31414">
    <property type="entry name" value="TRANSMEMBRANE PROTEIN DDB_G0292058"/>
    <property type="match status" value="1"/>
</dbReference>
<feature type="transmembrane region" description="Helical" evidence="1">
    <location>
        <begin position="256"/>
        <end position="277"/>
    </location>
</feature>
<evidence type="ECO:0000256" key="1">
    <source>
        <dbReference type="SAM" id="Phobius"/>
    </source>
</evidence>
<dbReference type="GO" id="GO:0009506">
    <property type="term" value="C:plasmodesma"/>
    <property type="evidence" value="ECO:0007669"/>
    <property type="project" value="TreeGrafter"/>
</dbReference>
<accession>A0A6V7Q8P2</accession>
<feature type="chain" id="PRO_5028443187" description="Transmembrane protein" evidence="2">
    <location>
        <begin position="24"/>
        <end position="483"/>
    </location>
</feature>
<proteinExistence type="predicted"/>
<evidence type="ECO:0000313" key="3">
    <source>
        <dbReference type="EMBL" id="CAD1839492.1"/>
    </source>
</evidence>
<dbReference type="AlphaFoldDB" id="A0A6V7Q8P2"/>
<keyword evidence="2" id="KW-0732">Signal</keyword>
<sequence>MAFRVPSLLTFIFLLFSLPFCISHGLFELRSKPKSEKHELILLRRLIAEEVPPSTDLSEGNGSFVLAAERTRRRDPLDEFKEYTGGWNISNEHYWTSVAFTAIPLLVIASVWLVGFGLALFFICCCYCCCRRQSYSYSRAAYALSLILLILFTLAAIVGCIVLYNGQGRFHASTTNTLKYVAGQADLTVDNLRNFSGSLASAKKVGVNQIFLPANVQSKIDVLGTKLNSSANALANRTANNSKKIKNVLDAVRLDLIIVAAVMLVLTFLGFLLSVLGIQFLVSVLVLIGWILVAGTFILCGVFLLLHNVVADTCVAMDEWVTHPRAHTALDDILPCVDIATANESLYRSKEVTFQLVNLVNQVILNVSNKNFPPMLAPLYYNQSGPLMPILCNPYTSDMSNRTCVAGEVGLDRASQVWKGYKCRSSVVFRGRHMHDRGPRYAGTLRPNDCSCFHKPRPVRLRPVPFATPGLHFCARDFHFHKQ</sequence>
<keyword evidence="1" id="KW-1133">Transmembrane helix</keyword>
<keyword evidence="1" id="KW-0812">Transmembrane</keyword>
<keyword evidence="1" id="KW-0472">Membrane</keyword>
<protein>
    <recommendedName>
        <fullName evidence="4">Transmembrane protein</fullName>
    </recommendedName>
</protein>
<dbReference type="PANTHER" id="PTHR31414:SF15">
    <property type="entry name" value="PLASMA MEMBRANE FUSION PROTEIN"/>
    <property type="match status" value="1"/>
</dbReference>